<gene>
    <name evidence="2" type="ORF">HNQ61_001392</name>
</gene>
<keyword evidence="3" id="KW-1185">Reference proteome</keyword>
<evidence type="ECO:0000313" key="2">
    <source>
        <dbReference type="EMBL" id="MBB6069775.1"/>
    </source>
</evidence>
<dbReference type="AlphaFoldDB" id="A0A841GWT8"/>
<dbReference type="EMBL" id="JACHIA010000003">
    <property type="protein sequence ID" value="MBB6069775.1"/>
    <property type="molecule type" value="Genomic_DNA"/>
</dbReference>
<comment type="caution">
    <text evidence="2">The sequence shown here is derived from an EMBL/GenBank/DDBJ whole genome shotgun (WGS) entry which is preliminary data.</text>
</comment>
<evidence type="ECO:0000313" key="3">
    <source>
        <dbReference type="Proteomes" id="UP000582837"/>
    </source>
</evidence>
<dbReference type="Proteomes" id="UP000582837">
    <property type="component" value="Unassembled WGS sequence"/>
</dbReference>
<protein>
    <submittedName>
        <fullName evidence="2">Uncharacterized protein</fullName>
    </submittedName>
</protein>
<proteinExistence type="predicted"/>
<reference evidence="2 3" key="1">
    <citation type="submission" date="2020-08" db="EMBL/GenBank/DDBJ databases">
        <title>Genomic Encyclopedia of Type Strains, Phase IV (KMG-IV): sequencing the most valuable type-strain genomes for metagenomic binning, comparative biology and taxonomic classification.</title>
        <authorList>
            <person name="Goeker M."/>
        </authorList>
    </citation>
    <scope>NUCLEOTIDE SEQUENCE [LARGE SCALE GENOMIC DNA]</scope>
    <source>
        <strain evidence="2 3">DSM 29007</strain>
    </source>
</reference>
<feature type="region of interest" description="Disordered" evidence="1">
    <location>
        <begin position="42"/>
        <end position="94"/>
    </location>
</feature>
<evidence type="ECO:0000256" key="1">
    <source>
        <dbReference type="SAM" id="MobiDB-lite"/>
    </source>
</evidence>
<feature type="compositionally biased region" description="Basic and acidic residues" evidence="1">
    <location>
        <begin position="42"/>
        <end position="67"/>
    </location>
</feature>
<accession>A0A841GWT8</accession>
<organism evidence="2 3">
    <name type="scientific">Longimicrobium terrae</name>
    <dbReference type="NCBI Taxonomy" id="1639882"/>
    <lineage>
        <taxon>Bacteria</taxon>
        <taxon>Pseudomonadati</taxon>
        <taxon>Gemmatimonadota</taxon>
        <taxon>Longimicrobiia</taxon>
        <taxon>Longimicrobiales</taxon>
        <taxon>Longimicrobiaceae</taxon>
        <taxon>Longimicrobium</taxon>
    </lineage>
</organism>
<name>A0A841GWT8_9BACT</name>
<dbReference type="RefSeq" id="WP_170036090.1">
    <property type="nucleotide sequence ID" value="NZ_JABDTL010000002.1"/>
</dbReference>
<sequence>MNDVAGLISSRELRHRTVRGGRGMVNAGIKKGDPVVAFITHDRRSFPPPARRGEPDRSIAESSRADPVESAGVPRMTPADIDPRQHGAGLDRRQ</sequence>
<feature type="compositionally biased region" description="Basic and acidic residues" evidence="1">
    <location>
        <begin position="81"/>
        <end position="94"/>
    </location>
</feature>